<proteinExistence type="predicted"/>
<sequence>MIHQYKKIGYSFLMVVITLLVACKGEKSNPKPLPKEDKTVVIQKTKEVKSLSNLLIHEVVNRLPMSDTLYIAVEKQYPICGNDERFKSDGTMASTSNTKEISINSTESYEPLYKVKNTTVVTGGLLEGDYFNADSMEFSFNLLEEKKPVYLLDFVSIKNDKIEVMIKHNDKEKAHITVVFKNNQWVVLD</sequence>
<accession>A0AAP3AJR2</accession>
<dbReference type="Proteomes" id="UP001207440">
    <property type="component" value="Unassembled WGS sequence"/>
</dbReference>
<gene>
    <name evidence="1" type="ORF">OKE68_01200</name>
    <name evidence="2" type="ORF">PG303_07815</name>
</gene>
<dbReference type="AlphaFoldDB" id="A0AAP3AJR2"/>
<organism evidence="1 3">
    <name type="scientific">Riemerella anatipestifer</name>
    <name type="common">Moraxella anatipestifer</name>
    <dbReference type="NCBI Taxonomy" id="34085"/>
    <lineage>
        <taxon>Bacteria</taxon>
        <taxon>Pseudomonadati</taxon>
        <taxon>Bacteroidota</taxon>
        <taxon>Flavobacteriia</taxon>
        <taxon>Flavobacteriales</taxon>
        <taxon>Weeksellaceae</taxon>
        <taxon>Riemerella</taxon>
    </lineage>
</organism>
<dbReference type="RefSeq" id="WP_154469329.1">
    <property type="nucleotide sequence ID" value="NZ_CP110126.1"/>
</dbReference>
<dbReference type="PROSITE" id="PS51257">
    <property type="entry name" value="PROKAR_LIPOPROTEIN"/>
    <property type="match status" value="1"/>
</dbReference>
<dbReference type="Proteomes" id="UP001284033">
    <property type="component" value="Unassembled WGS sequence"/>
</dbReference>
<protein>
    <recommendedName>
        <fullName evidence="4">Lipoprotein</fullName>
    </recommendedName>
</protein>
<dbReference type="EMBL" id="JAQZHK010000005">
    <property type="protein sequence ID" value="MDY3513117.1"/>
    <property type="molecule type" value="Genomic_DNA"/>
</dbReference>
<name>A0AAP3AJR2_RIEAN</name>
<reference evidence="1" key="1">
    <citation type="submission" date="2022-10" db="EMBL/GenBank/DDBJ databases">
        <title>Sifting through the core-genome to identify putative cross-protective antigens against Riemerella anatipestifer.</title>
        <authorList>
            <person name="Zheng X."/>
            <person name="Zhang W."/>
        </authorList>
    </citation>
    <scope>NUCLEOTIDE SEQUENCE</scope>
    <source>
        <strain evidence="1">ZWRA178</strain>
    </source>
</reference>
<reference evidence="2" key="2">
    <citation type="submission" date="2023-01" db="EMBL/GenBank/DDBJ databases">
        <title>Genome-based studies on antimicrobial resistance profiles of Riemerella anatipestifer in China, 1994 to 2021.</title>
        <authorList>
            <person name="Yang Z."/>
            <person name="Zhu D."/>
        </authorList>
    </citation>
    <scope>NUCLEOTIDE SEQUENCE</scope>
    <source>
        <strain evidence="2">RCAD1218</strain>
    </source>
</reference>
<evidence type="ECO:0000313" key="3">
    <source>
        <dbReference type="Proteomes" id="UP001207440"/>
    </source>
</evidence>
<evidence type="ECO:0000313" key="1">
    <source>
        <dbReference type="EMBL" id="MCW0522937.1"/>
    </source>
</evidence>
<dbReference type="EMBL" id="JAOZYT010000004">
    <property type="protein sequence ID" value="MCW0522937.1"/>
    <property type="molecule type" value="Genomic_DNA"/>
</dbReference>
<comment type="caution">
    <text evidence="1">The sequence shown here is derived from an EMBL/GenBank/DDBJ whole genome shotgun (WGS) entry which is preliminary data.</text>
</comment>
<evidence type="ECO:0008006" key="4">
    <source>
        <dbReference type="Google" id="ProtNLM"/>
    </source>
</evidence>
<evidence type="ECO:0000313" key="2">
    <source>
        <dbReference type="EMBL" id="MDY3513117.1"/>
    </source>
</evidence>